<evidence type="ECO:0000256" key="2">
    <source>
        <dbReference type="ARBA" id="ARBA00022448"/>
    </source>
</evidence>
<comment type="subcellular location">
    <subcellularLocation>
        <location evidence="6">Cell membrane</location>
        <topology evidence="6">Multi-pass membrane protein</topology>
    </subcellularLocation>
    <subcellularLocation>
        <location evidence="1">Membrane</location>
        <topology evidence="1">Multi-pass membrane protein</topology>
    </subcellularLocation>
</comment>
<dbReference type="InterPro" id="IPR000515">
    <property type="entry name" value="MetI-like"/>
</dbReference>
<dbReference type="eggNOG" id="COG1174">
    <property type="taxonomic scope" value="Bacteria"/>
</dbReference>
<dbReference type="EMBL" id="CP001628">
    <property type="protein sequence ID" value="ACS31064.1"/>
    <property type="molecule type" value="Genomic_DNA"/>
</dbReference>
<dbReference type="GO" id="GO:0055085">
    <property type="term" value="P:transmembrane transport"/>
    <property type="evidence" value="ECO:0007669"/>
    <property type="project" value="InterPro"/>
</dbReference>
<dbReference type="Pfam" id="PF00528">
    <property type="entry name" value="BPD_transp_1"/>
    <property type="match status" value="1"/>
</dbReference>
<evidence type="ECO:0000313" key="9">
    <source>
        <dbReference type="EMBL" id="SQG47489.1"/>
    </source>
</evidence>
<keyword evidence="10" id="KW-1185">Reference proteome</keyword>
<dbReference type="RefSeq" id="WP_010080518.1">
    <property type="nucleotide sequence ID" value="NC_012803.1"/>
</dbReference>
<dbReference type="EMBL" id="LS483396">
    <property type="protein sequence ID" value="SQG47489.1"/>
    <property type="molecule type" value="Genomic_DNA"/>
</dbReference>
<dbReference type="Proteomes" id="UP000000738">
    <property type="component" value="Chromosome"/>
</dbReference>
<dbReference type="GO" id="GO:0031460">
    <property type="term" value="P:glycine betaine transport"/>
    <property type="evidence" value="ECO:0007669"/>
    <property type="project" value="TreeGrafter"/>
</dbReference>
<keyword evidence="4 6" id="KW-1133">Transmembrane helix</keyword>
<feature type="transmembrane region" description="Helical" evidence="6">
    <location>
        <begin position="93"/>
        <end position="116"/>
    </location>
</feature>
<dbReference type="InterPro" id="IPR051204">
    <property type="entry name" value="ABC_transp_perm/SBD"/>
</dbReference>
<dbReference type="EnsemblBacteria" id="ACS31064">
    <property type="protein sequence ID" value="ACS31064"/>
    <property type="gene ID" value="Mlut_15730"/>
</dbReference>
<dbReference type="GO" id="GO:0005886">
    <property type="term" value="C:plasma membrane"/>
    <property type="evidence" value="ECO:0007669"/>
    <property type="project" value="UniProtKB-SubCell"/>
</dbReference>
<organism evidence="8 10">
    <name type="scientific">Micrococcus luteus (strain ATCC 4698 / DSM 20030 / JCM 1464 / CCM 169 / CCUG 5858 / IAM 1056 / NBRC 3333 / NCIMB 9278 / NCTC 2665 / VKM Ac-2230)</name>
    <name type="common">Micrococcus lysodeikticus</name>
    <dbReference type="NCBI Taxonomy" id="465515"/>
    <lineage>
        <taxon>Bacteria</taxon>
        <taxon>Bacillati</taxon>
        <taxon>Actinomycetota</taxon>
        <taxon>Actinomycetes</taxon>
        <taxon>Micrococcales</taxon>
        <taxon>Micrococcaceae</taxon>
        <taxon>Micrococcus</taxon>
    </lineage>
</organism>
<dbReference type="CDD" id="cd06261">
    <property type="entry name" value="TM_PBP2"/>
    <property type="match status" value="1"/>
</dbReference>
<dbReference type="AlphaFoldDB" id="C5CBE1"/>
<feature type="transmembrane region" description="Helical" evidence="6">
    <location>
        <begin position="219"/>
        <end position="238"/>
    </location>
</feature>
<keyword evidence="5 6" id="KW-0472">Membrane</keyword>
<reference evidence="9 11" key="3">
    <citation type="submission" date="2018-06" db="EMBL/GenBank/DDBJ databases">
        <authorList>
            <consortium name="Pathogen Informatics"/>
            <person name="Doyle S."/>
        </authorList>
    </citation>
    <scope>NUCLEOTIDE SEQUENCE [LARGE SCALE GENOMIC DNA]</scope>
    <source>
        <strain evidence="9 11">NCTC2665</strain>
    </source>
</reference>
<sequence length="251" mass="25995">MIARLRGASAEDRLLLIGLPLLVGALLIGWTVWVRGAALDDVEARLLTWPTVLRLTAEHLALVGVSTALVVATAVPLGVLLSRPAARRFTPVAMGLANAGQAAPVIGVIVLLAMAWGFGFRVAVLALSLYAFLPVLANTLAGLRGVDPTVVEAARGMGMSPLQTLLRVELPLALPVIMAGLRTALVLLVGTGAFATFIDAGGGLGLLIQTGIVLFRFPLLVSGAILVAALALMIEWIGRLVETLATPRGLA</sequence>
<evidence type="ECO:0000313" key="10">
    <source>
        <dbReference type="Proteomes" id="UP000000738"/>
    </source>
</evidence>
<dbReference type="Gene3D" id="1.10.3720.10">
    <property type="entry name" value="MetI-like"/>
    <property type="match status" value="1"/>
</dbReference>
<evidence type="ECO:0000259" key="7">
    <source>
        <dbReference type="PROSITE" id="PS50928"/>
    </source>
</evidence>
<proteinExistence type="inferred from homology"/>
<feature type="transmembrane region" description="Helical" evidence="6">
    <location>
        <begin position="14"/>
        <end position="33"/>
    </location>
</feature>
<dbReference type="Proteomes" id="UP000248985">
    <property type="component" value="Chromosome 1"/>
</dbReference>
<dbReference type="HOGENOM" id="CLU_046113_7_0_11"/>
<evidence type="ECO:0000313" key="8">
    <source>
        <dbReference type="EMBL" id="ACS31064.1"/>
    </source>
</evidence>
<dbReference type="PANTHER" id="PTHR30177">
    <property type="entry name" value="GLYCINE BETAINE/L-PROLINE TRANSPORT SYSTEM PERMEASE PROTEIN PROW"/>
    <property type="match status" value="1"/>
</dbReference>
<evidence type="ECO:0000256" key="3">
    <source>
        <dbReference type="ARBA" id="ARBA00022692"/>
    </source>
</evidence>
<keyword evidence="2 6" id="KW-0813">Transport</keyword>
<dbReference type="PATRIC" id="fig|465515.4.peg.1510"/>
<feature type="domain" description="ABC transmembrane type-1" evidence="7">
    <location>
        <begin position="56"/>
        <end position="238"/>
    </location>
</feature>
<evidence type="ECO:0000256" key="1">
    <source>
        <dbReference type="ARBA" id="ARBA00004141"/>
    </source>
</evidence>
<dbReference type="STRING" id="465515.Mlut_15730"/>
<feature type="transmembrane region" description="Helical" evidence="6">
    <location>
        <begin position="60"/>
        <end position="81"/>
    </location>
</feature>
<comment type="similarity">
    <text evidence="6">Belongs to the binding-protein-dependent transport system permease family.</text>
</comment>
<reference evidence="10" key="2">
    <citation type="journal article" date="2010" name="J. Bacteriol.">
        <title>Genome sequence of the Fleming strain of Micrococcus luteus, a simple free-living actinobacterium.</title>
        <authorList>
            <person name="Young M."/>
            <person name="Artsatbanov V."/>
            <person name="Beller H.R."/>
            <person name="Chandra G."/>
            <person name="Chater K.F."/>
            <person name="Dover L.G."/>
            <person name="Goh E.B."/>
            <person name="Kahan T."/>
            <person name="Kaprelyants A.S."/>
            <person name="Kyrpides N."/>
            <person name="Lapidus A."/>
            <person name="Lowry S.R."/>
            <person name="Lykidis A."/>
            <person name="Mahillon J."/>
            <person name="Markowitz V."/>
            <person name="Mavromatis K."/>
            <person name="Mukamolova G.V."/>
            <person name="Oren A."/>
            <person name="Rokem J.S."/>
            <person name="Smith M.C."/>
            <person name="Young D.I."/>
            <person name="Greenblatt C.L."/>
        </authorList>
    </citation>
    <scope>NUCLEOTIDE SEQUENCE [LARGE SCALE GENOMIC DNA]</scope>
    <source>
        <strain evidence="10">ATCC 4698 / DSM 20030 / JCM 1464 / NBRC 3333 / NCIMB 9278 / NCTC 2665 / VKM Ac-2230</strain>
    </source>
</reference>
<dbReference type="SUPFAM" id="SSF161098">
    <property type="entry name" value="MetI-like"/>
    <property type="match status" value="1"/>
</dbReference>
<dbReference type="GeneID" id="93343444"/>
<reference evidence="8" key="1">
    <citation type="submission" date="2009-05" db="EMBL/GenBank/DDBJ databases">
        <title>Complete sequence of Micrococcus luteus NCTC 2665.</title>
        <authorList>
            <consortium name="US DOE Joint Genome Institute"/>
            <person name="Lucas S."/>
            <person name="Copeland A."/>
            <person name="Lapidus A."/>
            <person name="Glavina del Rio T."/>
            <person name="Dalin E."/>
            <person name="Tice H."/>
            <person name="Bruce D."/>
            <person name="Goodwin L."/>
            <person name="Pitluck S."/>
            <person name="Lowry S."/>
            <person name="Larimer F."/>
            <person name="Land M."/>
            <person name="Hauser L."/>
            <person name="Kyrpides N."/>
            <person name="Lykidis A."/>
            <person name="Young M."/>
            <person name="Greenblatt C."/>
        </authorList>
    </citation>
    <scope>NUCLEOTIDE SEQUENCE</scope>
    <source>
        <strain evidence="8">NCTC 2665</strain>
    </source>
</reference>
<dbReference type="KEGG" id="mlu:Mlut_15730"/>
<protein>
    <submittedName>
        <fullName evidence="8">ABC-type proline/glycine betaine transport system, permease component</fullName>
    </submittedName>
    <submittedName>
        <fullName evidence="9">Osmoprotectant uptake system permease protein yehW</fullName>
    </submittedName>
</protein>
<evidence type="ECO:0000256" key="5">
    <source>
        <dbReference type="ARBA" id="ARBA00023136"/>
    </source>
</evidence>
<keyword evidence="3 6" id="KW-0812">Transmembrane</keyword>
<dbReference type="PANTHER" id="PTHR30177:SF4">
    <property type="entry name" value="OSMOPROTECTANT IMPORT PERMEASE PROTEIN OSMW"/>
    <property type="match status" value="1"/>
</dbReference>
<dbReference type="InterPro" id="IPR035906">
    <property type="entry name" value="MetI-like_sf"/>
</dbReference>
<gene>
    <name evidence="9" type="primary">yehW_1</name>
    <name evidence="8" type="ordered locus">Mlut_15730</name>
    <name evidence="9" type="ORF">NCTC2665_00249</name>
</gene>
<feature type="transmembrane region" description="Helical" evidence="6">
    <location>
        <begin position="187"/>
        <end position="207"/>
    </location>
</feature>
<dbReference type="PROSITE" id="PS50928">
    <property type="entry name" value="ABC_TM1"/>
    <property type="match status" value="1"/>
</dbReference>
<accession>C5CBE1</accession>
<evidence type="ECO:0000256" key="4">
    <source>
        <dbReference type="ARBA" id="ARBA00022989"/>
    </source>
</evidence>
<name>C5CBE1_MICLC</name>
<evidence type="ECO:0000313" key="11">
    <source>
        <dbReference type="Proteomes" id="UP000248985"/>
    </source>
</evidence>
<evidence type="ECO:0000256" key="6">
    <source>
        <dbReference type="RuleBase" id="RU363032"/>
    </source>
</evidence>